<comment type="caution">
    <text evidence="3">The sequence shown here is derived from an EMBL/GenBank/DDBJ whole genome shotgun (WGS) entry which is preliminary data.</text>
</comment>
<dbReference type="InterPro" id="IPR012674">
    <property type="entry name" value="Calycin"/>
</dbReference>
<feature type="region of interest" description="Disordered" evidence="1">
    <location>
        <begin position="525"/>
        <end position="568"/>
    </location>
</feature>
<feature type="compositionally biased region" description="Polar residues" evidence="1">
    <location>
        <begin position="879"/>
        <end position="889"/>
    </location>
</feature>
<feature type="region of interest" description="Disordered" evidence="1">
    <location>
        <begin position="1504"/>
        <end position="1551"/>
    </location>
</feature>
<sequence>MPVIPPRQIFSGKWILQEAYSSDSIDQSALTHSNSSWAEFTKEPNGKIYLHMAHMLTRRNGTPWCVYHHFPNITVRNNVLFLDLQLIHKAVRWVSIAEFNASANITFLKACNECLVLTAKAFVPGYEPLDYLLAYGLHPELNEYFLRPTREQASCKGLKPPPPFHYKGAAWVTQAERDRDVPSAVQAGFVRITFIDRKDMEASTELARPMGVTCGGPTEIVCDVGHLLQEMDVPNRHTVLLNYPDIESRDILVELCDFLTIAGPMFECVTGKSRTALITLISNYIQREELEELEDPGMSDLLHLQDKIAELQAAGTIDTLAQLQLTTSQKRSEKEKQENREINNMVSSRKSTQSTAHSHVPPPWHKDFKISGQIGDPGQKDRLTFSSLPRQIEHGLSKGFPELKILDAVIRAISAGMQLCSYLEGRANLILPALRRILRSHYQEKIAINLYKQLTSEVQGIKETPQNFLIHAFDLRQKILFASQEAESGLKYDPGLVQNMFLHTVVNGLQSDSTKRDLQPYLEQTDISAERQNKRTLLGQQRPVTIHSAQSSDTPVGKNEKPAVQQNVGKIPPMVLSQLEEIRSEMALLKDLKAEVSQIRESMQQPQYTPRQHPPAEGPDGASFQQMQDPPQGSTPGPGQRGGTAQYQQRFAPQRSFPPPNHGRMRRCFGCQQRGAEDYCMHCFRCGSSEHFLAVCRARGQRHFGEGEQGSFGTTRKIASTKSSVRWEKICQYMKYCQSKVMDEEVEFCTVISCCHLEPAKPKRQVTAQTSIDREEPNQEDDDDDDSADDDYGYYHMSRDQPLPVMQPQVNTDRDDADRDLTGPSQDAEHQQQDISQLREAQDRGDMLNEEETSGQGEVIVQEESALEERMPAPLSPVPSENNSETEQGCQGPVRERRAPRVFTYCITSWAIQFVIALDSQVTTCTGTRQCLMEQHKQIFSGKWILQEAYSSDPIDHYALTCSNSSWAKFTKEPNGKIYLQMAHMFNSLARITFLKACNECLVLTIKAFAPGYEPLDYLLAYGETVPVRPSVCLSVSRSLYLFSVFDCPSGCFLDSALKCGGRLYCVYLIVLLVVVVSTGLHPELNEYFLRPTREQASCNGLKPPPPFHYEGEVIRELFVLPRDILVELCDFLTIAGPMFECVTGKGRTALITLISNYIQREELEELEDQGMSDLLHLQDKIAELQAAGTIDTLAQVNSQEALLNEEQKKQDQKQERILKEIEALQLQLTTSQKRSEKEKQENREINNMVSSRKSTQSTAHSHVPPPWHKDFKISGQIGDRGQKDRLTFSSLPRQIEHGLSKGFPELEIVDAVIRAISAGMQLRSYLEGRANLILPALRRILHSHYQEKIATNLYKQLTSEVQGIKETPQNFLIHAFDLRQKILFASQEAESGLKYDPGLVQNMFLHTVVNGLQSDSTKRDLQPYLEQTDISAERQNKRTLLGQQRPVTIHSAQSSDTPIGKNEKPAVQQNVGKIPPMVVSQLEEITSEMALLKDLKAEVSQIRESMQQPQYTPRQHPPAEGPDGASFQQMQDPSQGSTPGPGQRGGTAQYQQRFAPQRSFPPPNHGRMRRCFGCQQRGAEDYCMHCFRCGSSEHFLAVCRARGQRHFGEGEQGSFGTTRKIASTKSSVRWEKICQYMKYCQSKVMDEEVEFCTVISCCHLEPAKPKRQVTAQTSIDREEPNQEDDDDDSADDDYGYYHMSRDQPLPVMQPQVNTDRDDADRDLTGPSQDAEHQQQDISQLREAQDRGDMLNEEETSGQGEVIVQEESALEERMPAPLSPVPSENNSETEQGCQGPVRERRAPRVFTYCITSWAIQFVIALDSQVTTCTGTRQCLMEQHKQVHG</sequence>
<accession>A0AA47NNX2</accession>
<evidence type="ECO:0000256" key="1">
    <source>
        <dbReference type="SAM" id="MobiDB-lite"/>
    </source>
</evidence>
<feature type="region of interest" description="Disordered" evidence="1">
    <location>
        <begin position="765"/>
        <end position="893"/>
    </location>
</feature>
<protein>
    <recommendedName>
        <fullName evidence="2">CCHC-type domain-containing protein</fullName>
    </recommendedName>
</protein>
<organism evidence="3 4">
    <name type="scientific">Merluccius polli</name>
    <name type="common">Benguela hake</name>
    <name type="synonym">Merluccius cadenati</name>
    <dbReference type="NCBI Taxonomy" id="89951"/>
    <lineage>
        <taxon>Eukaryota</taxon>
        <taxon>Metazoa</taxon>
        <taxon>Chordata</taxon>
        <taxon>Craniata</taxon>
        <taxon>Vertebrata</taxon>
        <taxon>Euteleostomi</taxon>
        <taxon>Actinopterygii</taxon>
        <taxon>Neopterygii</taxon>
        <taxon>Teleostei</taxon>
        <taxon>Neoteleostei</taxon>
        <taxon>Acanthomorphata</taxon>
        <taxon>Zeiogadaria</taxon>
        <taxon>Gadariae</taxon>
        <taxon>Gadiformes</taxon>
        <taxon>Gadoidei</taxon>
        <taxon>Merlucciidae</taxon>
        <taxon>Merluccius</taxon>
    </lineage>
</organism>
<dbReference type="InterPro" id="IPR001878">
    <property type="entry name" value="Znf_CCHC"/>
</dbReference>
<gene>
    <name evidence="3" type="ORF">N1851_033169</name>
</gene>
<feature type="compositionally biased region" description="Polar residues" evidence="1">
    <location>
        <begin position="342"/>
        <end position="357"/>
    </location>
</feature>
<dbReference type="GO" id="GO:0008270">
    <property type="term" value="F:zinc ion binding"/>
    <property type="evidence" value="ECO:0007669"/>
    <property type="project" value="InterPro"/>
</dbReference>
<feature type="compositionally biased region" description="Acidic residues" evidence="1">
    <location>
        <begin position="778"/>
        <end position="792"/>
    </location>
</feature>
<feature type="compositionally biased region" description="Polar residues" evidence="1">
    <location>
        <begin position="1246"/>
        <end position="1261"/>
    </location>
</feature>
<feature type="compositionally biased region" description="Polar residues" evidence="1">
    <location>
        <begin position="600"/>
        <end position="610"/>
    </location>
</feature>
<feature type="region of interest" description="Disordered" evidence="1">
    <location>
        <begin position="1669"/>
        <end position="1760"/>
    </location>
</feature>
<feature type="compositionally biased region" description="Basic and acidic residues" evidence="1">
    <location>
        <begin position="330"/>
        <end position="341"/>
    </location>
</feature>
<evidence type="ECO:0000259" key="2">
    <source>
        <dbReference type="SMART" id="SM00343"/>
    </source>
</evidence>
<name>A0AA47NNX2_MERPO</name>
<feature type="compositionally biased region" description="Polar residues" evidence="1">
    <location>
        <begin position="1782"/>
        <end position="1792"/>
    </location>
</feature>
<keyword evidence="4" id="KW-1185">Reference proteome</keyword>
<feature type="compositionally biased region" description="Basic and acidic residues" evidence="1">
    <location>
        <begin position="1234"/>
        <end position="1245"/>
    </location>
</feature>
<dbReference type="EMBL" id="JAOPHQ010006302">
    <property type="protein sequence ID" value="KAK0132035.1"/>
    <property type="molecule type" value="Genomic_DNA"/>
</dbReference>
<dbReference type="Gene3D" id="2.40.128.20">
    <property type="match status" value="1"/>
</dbReference>
<feature type="compositionally biased region" description="Polar residues" evidence="1">
    <location>
        <begin position="623"/>
        <end position="648"/>
    </location>
</feature>
<feature type="compositionally biased region" description="Polar residues" evidence="1">
    <location>
        <begin position="1527"/>
        <end position="1551"/>
    </location>
</feature>
<feature type="compositionally biased region" description="Basic and acidic residues" evidence="1">
    <location>
        <begin position="1715"/>
        <end position="1735"/>
    </location>
</feature>
<evidence type="ECO:0000313" key="4">
    <source>
        <dbReference type="Proteomes" id="UP001174136"/>
    </source>
</evidence>
<feature type="region of interest" description="Disordered" evidence="1">
    <location>
        <begin position="1230"/>
        <end position="1271"/>
    </location>
</feature>
<feature type="compositionally biased region" description="Acidic residues" evidence="1">
    <location>
        <begin position="1682"/>
        <end position="1695"/>
    </location>
</feature>
<dbReference type="Proteomes" id="UP001174136">
    <property type="component" value="Unassembled WGS sequence"/>
</dbReference>
<feature type="domain" description="CCHC-type" evidence="2">
    <location>
        <begin position="682"/>
        <end position="698"/>
    </location>
</feature>
<feature type="compositionally biased region" description="Polar residues" evidence="1">
    <location>
        <begin position="538"/>
        <end position="554"/>
    </location>
</feature>
<feature type="domain" description="CCHC-type" evidence="2">
    <location>
        <begin position="1586"/>
        <end position="1602"/>
    </location>
</feature>
<dbReference type="GO" id="GO:0003676">
    <property type="term" value="F:nucleic acid binding"/>
    <property type="evidence" value="ECO:0007669"/>
    <property type="project" value="InterPro"/>
</dbReference>
<evidence type="ECO:0000313" key="3">
    <source>
        <dbReference type="EMBL" id="KAK0132035.1"/>
    </source>
</evidence>
<feature type="region of interest" description="Disordered" evidence="1">
    <location>
        <begin position="1775"/>
        <end position="1796"/>
    </location>
</feature>
<feature type="compositionally biased region" description="Basic and acidic residues" evidence="1">
    <location>
        <begin position="812"/>
        <end position="832"/>
    </location>
</feature>
<feature type="region of interest" description="Disordered" evidence="1">
    <location>
        <begin position="327"/>
        <end position="372"/>
    </location>
</feature>
<proteinExistence type="predicted"/>
<feature type="region of interest" description="Disordered" evidence="1">
    <location>
        <begin position="600"/>
        <end position="648"/>
    </location>
</feature>
<dbReference type="SMART" id="SM00343">
    <property type="entry name" value="ZnF_C2HC"/>
    <property type="match status" value="2"/>
</dbReference>
<feature type="compositionally biased region" description="Polar residues" evidence="1">
    <location>
        <begin position="1504"/>
        <end position="1514"/>
    </location>
</feature>
<feature type="region of interest" description="Disordered" evidence="1">
    <location>
        <begin position="1448"/>
        <end position="1469"/>
    </location>
</feature>
<reference evidence="3" key="1">
    <citation type="journal article" date="2023" name="Front. Mar. Sci.">
        <title>A new Merluccius polli reference genome to investigate the effects of global change in West African waters.</title>
        <authorList>
            <person name="Mateo J.L."/>
            <person name="Blanco-Fernandez C."/>
            <person name="Garcia-Vazquez E."/>
            <person name="Machado-Schiaffino G."/>
        </authorList>
    </citation>
    <scope>NUCLEOTIDE SEQUENCE</scope>
    <source>
        <strain evidence="3">C29</strain>
        <tissue evidence="3">Fin</tissue>
    </source>
</reference>
<feature type="compositionally biased region" description="Polar residues" evidence="1">
    <location>
        <begin position="1448"/>
        <end position="1458"/>
    </location>
</feature>